<name>A0A0L7K2S2_OPEBR</name>
<evidence type="ECO:0000313" key="2">
    <source>
        <dbReference type="Proteomes" id="UP000037510"/>
    </source>
</evidence>
<dbReference type="Proteomes" id="UP000037510">
    <property type="component" value="Unassembled WGS sequence"/>
</dbReference>
<accession>A0A0L7K2S2</accession>
<keyword evidence="2" id="KW-1185">Reference proteome</keyword>
<dbReference type="AlphaFoldDB" id="A0A0L7K2S2"/>
<reference evidence="1 2" key="1">
    <citation type="journal article" date="2015" name="Genome Biol. Evol.">
        <title>The genome of winter moth (Operophtera brumata) provides a genomic perspective on sexual dimorphism and phenology.</title>
        <authorList>
            <person name="Derks M.F."/>
            <person name="Smit S."/>
            <person name="Salis L."/>
            <person name="Schijlen E."/>
            <person name="Bossers A."/>
            <person name="Mateman C."/>
            <person name="Pijl A.S."/>
            <person name="de Ridder D."/>
            <person name="Groenen M.A."/>
            <person name="Visser M.E."/>
            <person name="Megens H.J."/>
        </authorList>
    </citation>
    <scope>NUCLEOTIDE SEQUENCE [LARGE SCALE GENOMIC DNA]</scope>
    <source>
        <strain evidence="1">WM2013NL</strain>
        <tissue evidence="1">Head and thorax</tissue>
    </source>
</reference>
<proteinExistence type="predicted"/>
<dbReference type="EMBL" id="JTDY01015305">
    <property type="protein sequence ID" value="KOB51954.1"/>
    <property type="molecule type" value="Genomic_DNA"/>
</dbReference>
<evidence type="ECO:0000313" key="1">
    <source>
        <dbReference type="EMBL" id="KOB51954.1"/>
    </source>
</evidence>
<protein>
    <submittedName>
        <fullName evidence="1">Putative carbonic anhydrase</fullName>
    </submittedName>
</protein>
<comment type="caution">
    <text evidence="1">The sequence shown here is derived from an EMBL/GenBank/DDBJ whole genome shotgun (WGS) entry which is preliminary data.</text>
</comment>
<gene>
    <name evidence="1" type="ORF">OBRU01_26792</name>
</gene>
<sequence>MNVPIQISDVQVSSIHILDKISKFSHILDKISHVQVSSIHILDKISDVQYKEFSRANVGGIDNYRSLQPVNRVVYRSAASCSTIILPGLLGTFTALLNCLSSSLNSGLLVGAKKSLCVLWNAKKKFIRGPRNIHECQD</sequence>
<organism evidence="1 2">
    <name type="scientific">Operophtera brumata</name>
    <name type="common">Winter moth</name>
    <name type="synonym">Phalaena brumata</name>
    <dbReference type="NCBI Taxonomy" id="104452"/>
    <lineage>
        <taxon>Eukaryota</taxon>
        <taxon>Metazoa</taxon>
        <taxon>Ecdysozoa</taxon>
        <taxon>Arthropoda</taxon>
        <taxon>Hexapoda</taxon>
        <taxon>Insecta</taxon>
        <taxon>Pterygota</taxon>
        <taxon>Neoptera</taxon>
        <taxon>Endopterygota</taxon>
        <taxon>Lepidoptera</taxon>
        <taxon>Glossata</taxon>
        <taxon>Ditrysia</taxon>
        <taxon>Geometroidea</taxon>
        <taxon>Geometridae</taxon>
        <taxon>Larentiinae</taxon>
        <taxon>Operophtera</taxon>
    </lineage>
</organism>